<dbReference type="InterPro" id="IPR019191">
    <property type="entry name" value="Essential_protein_Yae1_N"/>
</dbReference>
<feature type="domain" description="Essential protein Yae1 N-terminal" evidence="1">
    <location>
        <begin position="30"/>
        <end position="68"/>
    </location>
</feature>
<name>A0A7R9PR09_TIMGE</name>
<protein>
    <recommendedName>
        <fullName evidence="4">Methyltransferase domain-containing protein</fullName>
    </recommendedName>
</protein>
<gene>
    <name evidence="3" type="ORF">TGEB3V08_LOCUS10046</name>
</gene>
<dbReference type="Pfam" id="PF09811">
    <property type="entry name" value="Yae1_N"/>
    <property type="match status" value="1"/>
</dbReference>
<dbReference type="CDD" id="cd02440">
    <property type="entry name" value="AdoMet_MTases"/>
    <property type="match status" value="1"/>
</dbReference>
<dbReference type="EMBL" id="OE845229">
    <property type="protein sequence ID" value="CAD7606916.1"/>
    <property type="molecule type" value="Genomic_DNA"/>
</dbReference>
<dbReference type="InterPro" id="IPR025714">
    <property type="entry name" value="Methyltranfer_dom"/>
</dbReference>
<evidence type="ECO:0000259" key="1">
    <source>
        <dbReference type="Pfam" id="PF09811"/>
    </source>
</evidence>
<dbReference type="InterPro" id="IPR029063">
    <property type="entry name" value="SAM-dependent_MTases_sf"/>
</dbReference>
<organism evidence="3">
    <name type="scientific">Timema genevievae</name>
    <name type="common">Walking stick</name>
    <dbReference type="NCBI Taxonomy" id="629358"/>
    <lineage>
        <taxon>Eukaryota</taxon>
        <taxon>Metazoa</taxon>
        <taxon>Ecdysozoa</taxon>
        <taxon>Arthropoda</taxon>
        <taxon>Hexapoda</taxon>
        <taxon>Insecta</taxon>
        <taxon>Pterygota</taxon>
        <taxon>Neoptera</taxon>
        <taxon>Polyneoptera</taxon>
        <taxon>Phasmatodea</taxon>
        <taxon>Timematodea</taxon>
        <taxon>Timematoidea</taxon>
        <taxon>Timematidae</taxon>
        <taxon>Timema</taxon>
    </lineage>
</organism>
<dbReference type="PANTHER" id="PTHR12496">
    <property type="entry name" value="CGI-41 METHYLTRANSFERASE"/>
    <property type="match status" value="1"/>
</dbReference>
<evidence type="ECO:0000259" key="2">
    <source>
        <dbReference type="Pfam" id="PF13679"/>
    </source>
</evidence>
<dbReference type="Pfam" id="PF13679">
    <property type="entry name" value="Methyltransf_32"/>
    <property type="match status" value="1"/>
</dbReference>
<evidence type="ECO:0000313" key="3">
    <source>
        <dbReference type="EMBL" id="CAD7606916.1"/>
    </source>
</evidence>
<evidence type="ECO:0008006" key="4">
    <source>
        <dbReference type="Google" id="ProtNLM"/>
    </source>
</evidence>
<dbReference type="AlphaFoldDB" id="A0A7R9PR09"/>
<accession>A0A7R9PR09</accession>
<feature type="domain" description="Methyltransferase" evidence="2">
    <location>
        <begin position="201"/>
        <end position="367"/>
    </location>
</feature>
<dbReference type="PANTHER" id="PTHR12496:SF9">
    <property type="entry name" value="METHYLTRANSFERASE-LIKE PROTEIN 25-RELATED"/>
    <property type="match status" value="1"/>
</dbReference>
<dbReference type="InterPro" id="IPR052220">
    <property type="entry name" value="METTL25"/>
</dbReference>
<dbReference type="SUPFAM" id="SSF53335">
    <property type="entry name" value="S-adenosyl-L-methionine-dependent methyltransferases"/>
    <property type="match status" value="1"/>
</dbReference>
<proteinExistence type="predicted"/>
<reference evidence="3" key="1">
    <citation type="submission" date="2020-11" db="EMBL/GenBank/DDBJ databases">
        <authorList>
            <person name="Tran Van P."/>
        </authorList>
    </citation>
    <scope>NUCLEOTIDE SEQUENCE</scope>
</reference>
<dbReference type="Gene3D" id="3.40.50.150">
    <property type="entry name" value="Vaccinia Virus protein VP39"/>
    <property type="match status" value="1"/>
</dbReference>
<sequence length="530" mass="58614">MLHIVSKSEEDINDVFDSIALSEERLSKEGFQEGLNKGTKEGEIDGYHMGYHRGAELGAELGYYNGLLKTLLSIAEEESKPLPEKPLLPIVNSHMVNFITNRHWDKLVPEPIKHDFKSLGPEGFFSVFWTCAESDMDTSLHKEMLEKSPNLTSFLLNARRMSLGCSDLVLTQSQWKNIVYTVAGGPDVVTSPHVTHFMSPKKGHEVTAMSEVVGMLSALSSSSHIVDVGSGKGYLSLVLALHHNLRVLGVDSSQVNTHGAANRTRKMQKACKKTSQSAVNIKISDDESLSPILETDYYKQVTAHVTEETDLVALVDVLFPDTTCHRVALAGLHTCGDLASSCLRAYARDFRLVALCNVGCCYHLMKDSLPLSQHLRSAGFLLEHNSRMLAAQAIERMADSRQLSVEPLFYRALLQVLLEEKCGSNQPSGNVGRLAAKCSSFHEYARKALVKLGVSIQVEEEELETLYRDHLTQRDQLAAYFGLRVSLARAVETVILLDRLLFLHEQLANALVVLSPTVEDGEIEVRVSVG</sequence>